<keyword evidence="9" id="KW-0482">Metalloprotease</keyword>
<dbReference type="Proteomes" id="UP000664169">
    <property type="component" value="Unassembled WGS sequence"/>
</dbReference>
<dbReference type="GO" id="GO:0030145">
    <property type="term" value="F:manganese ion binding"/>
    <property type="evidence" value="ECO:0007669"/>
    <property type="project" value="InterPro"/>
</dbReference>
<protein>
    <recommendedName>
        <fullName evidence="5">Xaa-Pro aminopeptidase</fullName>
        <ecNumber evidence="5">3.4.11.9</ecNumber>
    </recommendedName>
    <alternativeName>
        <fullName evidence="11">Aminoacylproline aminopeptidase</fullName>
    </alternativeName>
</protein>
<dbReference type="InterPro" id="IPR052433">
    <property type="entry name" value="X-Pro_dipept-like"/>
</dbReference>
<evidence type="ECO:0000256" key="8">
    <source>
        <dbReference type="ARBA" id="ARBA00022801"/>
    </source>
</evidence>
<keyword evidence="14" id="KW-1185">Reference proteome</keyword>
<dbReference type="PANTHER" id="PTHR43226:SF1">
    <property type="entry name" value="XAA-PRO DIPEPTIDASE"/>
    <property type="match status" value="1"/>
</dbReference>
<evidence type="ECO:0000256" key="11">
    <source>
        <dbReference type="ARBA" id="ARBA00030849"/>
    </source>
</evidence>
<organism evidence="13 14">
    <name type="scientific">Gomphillus americanus</name>
    <dbReference type="NCBI Taxonomy" id="1940652"/>
    <lineage>
        <taxon>Eukaryota</taxon>
        <taxon>Fungi</taxon>
        <taxon>Dikarya</taxon>
        <taxon>Ascomycota</taxon>
        <taxon>Pezizomycotina</taxon>
        <taxon>Lecanoromycetes</taxon>
        <taxon>OSLEUM clade</taxon>
        <taxon>Ostropomycetidae</taxon>
        <taxon>Ostropales</taxon>
        <taxon>Graphidaceae</taxon>
        <taxon>Gomphilloideae</taxon>
        <taxon>Gomphillus</taxon>
    </lineage>
</organism>
<comment type="cofactor">
    <cofactor evidence="2">
        <name>Mn(2+)</name>
        <dbReference type="ChEBI" id="CHEBI:29035"/>
    </cofactor>
</comment>
<evidence type="ECO:0000256" key="6">
    <source>
        <dbReference type="ARBA" id="ARBA00022438"/>
    </source>
</evidence>
<dbReference type="Pfam" id="PF05195">
    <property type="entry name" value="AMP_N"/>
    <property type="match status" value="1"/>
</dbReference>
<accession>A0A8H3IUH1</accession>
<dbReference type="AlphaFoldDB" id="A0A8H3IUH1"/>
<keyword evidence="8" id="KW-0378">Hydrolase</keyword>
<proteinExistence type="inferred from homology"/>
<keyword evidence="7" id="KW-0479">Metal-binding</keyword>
<dbReference type="SMART" id="SM01011">
    <property type="entry name" value="AMP_N"/>
    <property type="match status" value="1"/>
</dbReference>
<dbReference type="EMBL" id="CAJPDQ010000026">
    <property type="protein sequence ID" value="CAF9927084.1"/>
    <property type="molecule type" value="Genomic_DNA"/>
</dbReference>
<dbReference type="InterPro" id="IPR000994">
    <property type="entry name" value="Pept_M24"/>
</dbReference>
<evidence type="ECO:0000256" key="5">
    <source>
        <dbReference type="ARBA" id="ARBA00012574"/>
    </source>
</evidence>
<dbReference type="SUPFAM" id="SSF55920">
    <property type="entry name" value="Creatinase/aminopeptidase"/>
    <property type="match status" value="1"/>
</dbReference>
<evidence type="ECO:0000256" key="4">
    <source>
        <dbReference type="ARBA" id="ARBA00008766"/>
    </source>
</evidence>
<dbReference type="SUPFAM" id="SSF53092">
    <property type="entry name" value="Creatinase/prolidase N-terminal domain"/>
    <property type="match status" value="1"/>
</dbReference>
<evidence type="ECO:0000313" key="13">
    <source>
        <dbReference type="EMBL" id="CAF9927084.1"/>
    </source>
</evidence>
<keyword evidence="6" id="KW-0031">Aminopeptidase</keyword>
<gene>
    <name evidence="13" type="ORF">GOMPHAMPRED_004310</name>
</gene>
<evidence type="ECO:0000256" key="7">
    <source>
        <dbReference type="ARBA" id="ARBA00022723"/>
    </source>
</evidence>
<dbReference type="InterPro" id="IPR029149">
    <property type="entry name" value="Creatin/AminoP/Spt16_N"/>
</dbReference>
<dbReference type="GO" id="GO:0006508">
    <property type="term" value="P:proteolysis"/>
    <property type="evidence" value="ECO:0007669"/>
    <property type="project" value="TreeGrafter"/>
</dbReference>
<sequence>MIQNPILKQKYPAKAHCRKLAAYLKEQSLSTDGIVYLEGGKSELHEDCDQEGPFRQRRNFYYLSGVQLPDCSLVYNLDADYLTLFLPPVDPDDVVWSGTPTTPEQALQRYDIDAVETTSNAAAFLSSSAVPKGSVYAIPHRISKNITFLPFSNVDLEHLDSALGDCRIVKDEYELALLRYANAVTTEAHTACQKLVTGDHKPTREEDFLSAFTAERLRNGCYHEAYSGIFASGTNASTLHYVHNNQPLSGRLNILIDAGAEYHCYAADVTRTFPLSGKFSTESAAIYKIVQDMQDAAFALCRAGMTWDDVHSETHRVAIRGLLHLGILRCGTEQEIFDSRASTAFFPHGLGHYMGMDTHDTGGRANYADKDPMFRYLRVRGKVPAGAVITVEPGIYFCRFILEPAIKDTQGVGRFIDADVVERYWEVGGVRIEDDIVITEKGYENLTTAPKGLGL</sequence>
<comment type="caution">
    <text evidence="13">The sequence shown here is derived from an EMBL/GenBank/DDBJ whole genome shotgun (WGS) entry which is preliminary data.</text>
</comment>
<comment type="similarity">
    <text evidence="4">Belongs to the peptidase M24B family.</text>
</comment>
<name>A0A8H3IUH1_9LECA</name>
<keyword evidence="6" id="KW-0645">Protease</keyword>
<comment type="catalytic activity">
    <reaction evidence="1">
        <text>Release of any N-terminal amino acid, including proline, that is linked to proline, even from a dipeptide or tripeptide.</text>
        <dbReference type="EC" id="3.4.11.9"/>
    </reaction>
</comment>
<evidence type="ECO:0000256" key="9">
    <source>
        <dbReference type="ARBA" id="ARBA00023049"/>
    </source>
</evidence>
<dbReference type="Gene3D" id="3.40.350.10">
    <property type="entry name" value="Creatinase/prolidase N-terminal domain"/>
    <property type="match status" value="1"/>
</dbReference>
<evidence type="ECO:0000259" key="12">
    <source>
        <dbReference type="SMART" id="SM01011"/>
    </source>
</evidence>
<comment type="function">
    <text evidence="3">Catalyzes the removal of a penultimate prolyl residue from the N-termini of peptides.</text>
</comment>
<evidence type="ECO:0000256" key="1">
    <source>
        <dbReference type="ARBA" id="ARBA00001424"/>
    </source>
</evidence>
<keyword evidence="10" id="KW-0464">Manganese</keyword>
<dbReference type="CDD" id="cd01087">
    <property type="entry name" value="Prolidase"/>
    <property type="match status" value="1"/>
</dbReference>
<evidence type="ECO:0000256" key="10">
    <source>
        <dbReference type="ARBA" id="ARBA00023211"/>
    </source>
</evidence>
<dbReference type="GO" id="GO:0070006">
    <property type="term" value="F:metalloaminopeptidase activity"/>
    <property type="evidence" value="ECO:0007669"/>
    <property type="project" value="InterPro"/>
</dbReference>
<dbReference type="Gene3D" id="3.90.230.10">
    <property type="entry name" value="Creatinase/methionine aminopeptidase superfamily"/>
    <property type="match status" value="1"/>
</dbReference>
<dbReference type="InterPro" id="IPR007865">
    <property type="entry name" value="Aminopep_P_N"/>
</dbReference>
<dbReference type="PANTHER" id="PTHR43226">
    <property type="entry name" value="XAA-PRO AMINOPEPTIDASE 3"/>
    <property type="match status" value="1"/>
</dbReference>
<dbReference type="OrthoDB" id="10261878at2759"/>
<evidence type="ECO:0000256" key="3">
    <source>
        <dbReference type="ARBA" id="ARBA00002443"/>
    </source>
</evidence>
<evidence type="ECO:0000256" key="2">
    <source>
        <dbReference type="ARBA" id="ARBA00001936"/>
    </source>
</evidence>
<dbReference type="Pfam" id="PF00557">
    <property type="entry name" value="Peptidase_M24"/>
    <property type="match status" value="1"/>
</dbReference>
<feature type="domain" description="Aminopeptidase P N-terminal" evidence="12">
    <location>
        <begin position="11"/>
        <end position="144"/>
    </location>
</feature>
<evidence type="ECO:0000313" key="14">
    <source>
        <dbReference type="Proteomes" id="UP000664169"/>
    </source>
</evidence>
<reference evidence="13" key="1">
    <citation type="submission" date="2021-03" db="EMBL/GenBank/DDBJ databases">
        <authorList>
            <person name="Tagirdzhanova G."/>
        </authorList>
    </citation>
    <scope>NUCLEOTIDE SEQUENCE</scope>
</reference>
<dbReference type="InterPro" id="IPR036005">
    <property type="entry name" value="Creatinase/aminopeptidase-like"/>
</dbReference>
<dbReference type="EC" id="3.4.11.9" evidence="5"/>